<name>A0ABV3E8X0_9ACTN</name>
<dbReference type="Pfam" id="PF19741">
    <property type="entry name" value="DUF6230"/>
    <property type="match status" value="1"/>
</dbReference>
<sequence>MAQGALAASVAASGSAFKVSGDRLEGKGFTVMPGVNTEPGGKQHAVLVVTARQAELRNLCVSLLLPTPLGKMTVVVKAGTSRPVQATGLSVEAGEAFGDLQLKQVEAQAGSGADGSREGLGGLTGSVSHLVAVNPKFTGWHGAAGSFTLHDLSVRMKPGDHECF</sequence>
<evidence type="ECO:0000313" key="1">
    <source>
        <dbReference type="EMBL" id="MEU9353583.1"/>
    </source>
</evidence>
<keyword evidence="2" id="KW-1185">Reference proteome</keyword>
<reference evidence="1 2" key="1">
    <citation type="submission" date="2024-06" db="EMBL/GenBank/DDBJ databases">
        <title>The Natural Products Discovery Center: Release of the First 8490 Sequenced Strains for Exploring Actinobacteria Biosynthetic Diversity.</title>
        <authorList>
            <person name="Kalkreuter E."/>
            <person name="Kautsar S.A."/>
            <person name="Yang D."/>
            <person name="Bader C.D."/>
            <person name="Teijaro C.N."/>
            <person name="Fluegel L."/>
            <person name="Davis C.M."/>
            <person name="Simpson J.R."/>
            <person name="Lauterbach L."/>
            <person name="Steele A.D."/>
            <person name="Gui C."/>
            <person name="Meng S."/>
            <person name="Li G."/>
            <person name="Viehrig K."/>
            <person name="Ye F."/>
            <person name="Su P."/>
            <person name="Kiefer A.F."/>
            <person name="Nichols A."/>
            <person name="Cepeda A.J."/>
            <person name="Yan W."/>
            <person name="Fan B."/>
            <person name="Jiang Y."/>
            <person name="Adhikari A."/>
            <person name="Zheng C.-J."/>
            <person name="Schuster L."/>
            <person name="Cowan T.M."/>
            <person name="Smanski M.J."/>
            <person name="Chevrette M.G."/>
            <person name="De Carvalho L.P.S."/>
            <person name="Shen B."/>
        </authorList>
    </citation>
    <scope>NUCLEOTIDE SEQUENCE [LARGE SCALE GENOMIC DNA]</scope>
    <source>
        <strain evidence="1 2">NPDC048274</strain>
    </source>
</reference>
<proteinExistence type="predicted"/>
<dbReference type="Proteomes" id="UP001551582">
    <property type="component" value="Unassembled WGS sequence"/>
</dbReference>
<accession>A0ABV3E8X0</accession>
<comment type="caution">
    <text evidence="1">The sequence shown here is derived from an EMBL/GenBank/DDBJ whole genome shotgun (WGS) entry which is preliminary data.</text>
</comment>
<organism evidence="1 2">
    <name type="scientific">Streptomyces griseoloalbus</name>
    <dbReference type="NCBI Taxonomy" id="67303"/>
    <lineage>
        <taxon>Bacteria</taxon>
        <taxon>Bacillati</taxon>
        <taxon>Actinomycetota</taxon>
        <taxon>Actinomycetes</taxon>
        <taxon>Kitasatosporales</taxon>
        <taxon>Streptomycetaceae</taxon>
        <taxon>Streptomyces</taxon>
    </lineage>
</organism>
<dbReference type="InterPro" id="IPR046198">
    <property type="entry name" value="DUF6230"/>
</dbReference>
<dbReference type="EMBL" id="JBEZLS010000015">
    <property type="protein sequence ID" value="MEU9353583.1"/>
    <property type="molecule type" value="Genomic_DNA"/>
</dbReference>
<gene>
    <name evidence="1" type="ORF">AB0D65_22000</name>
</gene>
<evidence type="ECO:0000313" key="2">
    <source>
        <dbReference type="Proteomes" id="UP001551582"/>
    </source>
</evidence>
<protein>
    <submittedName>
        <fullName evidence="1">DUF6230 family protein</fullName>
    </submittedName>
</protein>
<dbReference type="RefSeq" id="WP_359983643.1">
    <property type="nucleotide sequence ID" value="NZ_JBEZLS010000015.1"/>
</dbReference>